<organism evidence="1 2">
    <name type="scientific">Clostridium sardiniense</name>
    <name type="common">Clostridium absonum</name>
    <dbReference type="NCBI Taxonomy" id="29369"/>
    <lineage>
        <taxon>Bacteria</taxon>
        <taxon>Bacillati</taxon>
        <taxon>Bacillota</taxon>
        <taxon>Clostridia</taxon>
        <taxon>Eubacteriales</taxon>
        <taxon>Clostridiaceae</taxon>
        <taxon>Clostridium</taxon>
    </lineage>
</organism>
<dbReference type="SUPFAM" id="SSF75445">
    <property type="entry name" value="D-ribose-5-phosphate isomerase (RpiA), lid domain"/>
    <property type="match status" value="1"/>
</dbReference>
<dbReference type="EMBL" id="JAIKTU010000004">
    <property type="protein sequence ID" value="MBY0755072.1"/>
    <property type="molecule type" value="Genomic_DNA"/>
</dbReference>
<evidence type="ECO:0000313" key="1">
    <source>
        <dbReference type="EMBL" id="MBY0755072.1"/>
    </source>
</evidence>
<evidence type="ECO:0000313" key="2">
    <source>
        <dbReference type="Proteomes" id="UP001299068"/>
    </source>
</evidence>
<sequence length="84" mass="9531">MQKEVKKLGGNTRIRSSRAKDGYTITEGGNLLIDVTFEHIQDAYELEKSLKNICGVIDTSLFITKVKKVVVTGEERTRIIYKNK</sequence>
<name>A0ABS7KWW8_CLOSR</name>
<dbReference type="Pfam" id="PF06026">
    <property type="entry name" value="Rib_5-P_isom_A"/>
    <property type="match status" value="1"/>
</dbReference>
<dbReference type="InterPro" id="IPR004788">
    <property type="entry name" value="Ribose5P_isomerase_type_A"/>
</dbReference>
<proteinExistence type="predicted"/>
<dbReference type="RefSeq" id="WP_221860059.1">
    <property type="nucleotide sequence ID" value="NZ_JAIKTU010000004.1"/>
</dbReference>
<protein>
    <submittedName>
        <fullName evidence="1">Ribose-5-phosphate isomerase A</fullName>
    </submittedName>
</protein>
<dbReference type="PANTHER" id="PTHR11934:SF0">
    <property type="entry name" value="RIBOSE-5-PHOSPHATE ISOMERASE"/>
    <property type="match status" value="1"/>
</dbReference>
<comment type="caution">
    <text evidence="1">The sequence shown here is derived from an EMBL/GenBank/DDBJ whole genome shotgun (WGS) entry which is preliminary data.</text>
</comment>
<gene>
    <name evidence="1" type="ORF">K5V21_06345</name>
</gene>
<accession>A0ABS7KWW8</accession>
<dbReference type="Proteomes" id="UP001299068">
    <property type="component" value="Unassembled WGS sequence"/>
</dbReference>
<dbReference type="Gene3D" id="3.40.50.1360">
    <property type="match status" value="1"/>
</dbReference>
<dbReference type="GO" id="GO:0016853">
    <property type="term" value="F:isomerase activity"/>
    <property type="evidence" value="ECO:0007669"/>
    <property type="project" value="UniProtKB-KW"/>
</dbReference>
<keyword evidence="1" id="KW-0413">Isomerase</keyword>
<reference evidence="1 2" key="1">
    <citation type="journal article" date="2021" name="Cell Host Microbe">
        <title>in vivo commensal control of Clostridioides difficile virulence.</title>
        <authorList>
            <person name="Girinathan B.P."/>
            <person name="Dibenedetto N."/>
            <person name="Worley J.N."/>
            <person name="Peltier J."/>
            <person name="Arrieta-Ortiz M.L."/>
            <person name="Rupa Christinal Immanuel S."/>
            <person name="Lavin R."/>
            <person name="Delaney M.L."/>
            <person name="Cummins C."/>
            <person name="Hoffmann M."/>
            <person name="Luo Y."/>
            <person name="Gonzalez-Escalona N."/>
            <person name="Allard M."/>
            <person name="Onderdonk A.B."/>
            <person name="Gerber G.K."/>
            <person name="Sonenshein A.L."/>
            <person name="Baliga N."/>
            <person name="Dupuy B."/>
            <person name="Bry L."/>
        </authorList>
    </citation>
    <scope>NUCLEOTIDE SEQUENCE [LARGE SCALE GENOMIC DNA]</scope>
    <source>
        <strain evidence="1 2">DSM 599</strain>
    </source>
</reference>
<dbReference type="PANTHER" id="PTHR11934">
    <property type="entry name" value="RIBOSE-5-PHOSPHATE ISOMERASE"/>
    <property type="match status" value="1"/>
</dbReference>
<keyword evidence="2" id="KW-1185">Reference proteome</keyword>
<dbReference type="Gene3D" id="3.30.70.260">
    <property type="match status" value="1"/>
</dbReference>